<proteinExistence type="predicted"/>
<evidence type="ECO:0000313" key="3">
    <source>
        <dbReference type="Proteomes" id="UP000219338"/>
    </source>
</evidence>
<dbReference type="EMBL" id="FUEG01000004">
    <property type="protein sequence ID" value="SJL02889.1"/>
    <property type="molecule type" value="Genomic_DNA"/>
</dbReference>
<dbReference type="OrthoDB" id="10519008at2759"/>
<feature type="region of interest" description="Disordered" evidence="1">
    <location>
        <begin position="88"/>
        <end position="118"/>
    </location>
</feature>
<reference evidence="3" key="1">
    <citation type="journal article" date="2017" name="Nat. Ecol. Evol.">
        <title>Genome expansion and lineage-specific genetic innovations in the forest pathogenic fungi Armillaria.</title>
        <authorList>
            <person name="Sipos G."/>
            <person name="Prasanna A.N."/>
            <person name="Walter M.C."/>
            <person name="O'Connor E."/>
            <person name="Balint B."/>
            <person name="Krizsan K."/>
            <person name="Kiss B."/>
            <person name="Hess J."/>
            <person name="Varga T."/>
            <person name="Slot J."/>
            <person name="Riley R."/>
            <person name="Boka B."/>
            <person name="Rigling D."/>
            <person name="Barry K."/>
            <person name="Lee J."/>
            <person name="Mihaltcheva S."/>
            <person name="LaButti K."/>
            <person name="Lipzen A."/>
            <person name="Waldron R."/>
            <person name="Moloney N.M."/>
            <person name="Sperisen C."/>
            <person name="Kredics L."/>
            <person name="Vagvoelgyi C."/>
            <person name="Patrignani A."/>
            <person name="Fitzpatrick D."/>
            <person name="Nagy I."/>
            <person name="Doyle S."/>
            <person name="Anderson J.B."/>
            <person name="Grigoriev I.V."/>
            <person name="Gueldener U."/>
            <person name="Muensterkoetter M."/>
            <person name="Nagy L.G."/>
        </authorList>
    </citation>
    <scope>NUCLEOTIDE SEQUENCE [LARGE SCALE GENOMIC DNA]</scope>
    <source>
        <strain evidence="3">C18/9</strain>
    </source>
</reference>
<dbReference type="OMA" id="CIRYGED"/>
<protein>
    <submittedName>
        <fullName evidence="2">Uncharacterized protein</fullName>
    </submittedName>
</protein>
<evidence type="ECO:0000313" key="2">
    <source>
        <dbReference type="EMBL" id="SJL02889.1"/>
    </source>
</evidence>
<gene>
    <name evidence="2" type="ORF">ARMOST_06230</name>
</gene>
<accession>A0A284R2E0</accession>
<keyword evidence="3" id="KW-1185">Reference proteome</keyword>
<dbReference type="Proteomes" id="UP000219338">
    <property type="component" value="Unassembled WGS sequence"/>
</dbReference>
<organism evidence="2 3">
    <name type="scientific">Armillaria ostoyae</name>
    <name type="common">Armillaria root rot fungus</name>
    <dbReference type="NCBI Taxonomy" id="47428"/>
    <lineage>
        <taxon>Eukaryota</taxon>
        <taxon>Fungi</taxon>
        <taxon>Dikarya</taxon>
        <taxon>Basidiomycota</taxon>
        <taxon>Agaricomycotina</taxon>
        <taxon>Agaricomycetes</taxon>
        <taxon>Agaricomycetidae</taxon>
        <taxon>Agaricales</taxon>
        <taxon>Marasmiineae</taxon>
        <taxon>Physalacriaceae</taxon>
        <taxon>Armillaria</taxon>
    </lineage>
</organism>
<evidence type="ECO:0000256" key="1">
    <source>
        <dbReference type="SAM" id="MobiDB-lite"/>
    </source>
</evidence>
<dbReference type="AlphaFoldDB" id="A0A284R2E0"/>
<sequence length="236" mass="26742">MPLKLTKFAFTNHQKTIIKADCVAYGEASSKAAETGDHFHQDYILASFLKVWFQFYPMAGCTWEECWLAEGEKEQELEQALRATYIEGSTIWPDPDSEDVKEEDMPVSEPDSDAASQELSSVPTWDSTEFQQTVAVWGAHALQALENDGSTVEPAGQTTPVDEQHFVACEAAVEVRLAGWLDWVRRQDDMAHRRWLLTHIDELEAELEAIDASYLIPDPPFEWFGSDRYDESGFLT</sequence>
<name>A0A284R2E0_ARMOS</name>
<feature type="compositionally biased region" description="Acidic residues" evidence="1">
    <location>
        <begin position="95"/>
        <end position="112"/>
    </location>
</feature>